<name>A0A3B0ZLP7_9ZZZZ</name>
<dbReference type="Gene3D" id="2.30.110.50">
    <property type="match status" value="1"/>
</dbReference>
<dbReference type="SUPFAM" id="SSF69255">
    <property type="entry name" value="gp5 N-terminal domain-like"/>
    <property type="match status" value="1"/>
</dbReference>
<dbReference type="Pfam" id="PF04717">
    <property type="entry name" value="Phage_base_V"/>
    <property type="match status" value="1"/>
</dbReference>
<dbReference type="AlphaFoldDB" id="A0A3B0ZLP7"/>
<accession>A0A3B0ZLP7</accession>
<sequence length="908" mass="100084">MDATTLGKLAQDVAAANEGQLHLSIAGVNTDDVTFLSFDSEGHALSSDYRFNFMLELTTVLDLTKVIGSAAYFEVLDNNEPVYIHGIITEASYLGSRTDGETYYISMNSMLNPLKNNRQNRVYLNKHVKQIVQDVLEDAQFNNAEFEFKTQGEYPLREFTVQYDESDYDFIQRLLAYEGMFFTFEQKADGAKLIIYDNIVDVPAFELGELTYETQSGQVRSMQTIYTLNRQSQMLTDNVKFKDYNYRTPEASLEAIASRSTNTSGQGTDYRYGEHYKTLDDGDRIAKLRQEALDWPREVYVADTNCRALVPGQKFTLTNHPNESLNGDYYIVRIEHQGDQSGALAYGSLVSGMLYKSQLTLVKAGIPYRAALPARRYRHGVFTAKVETTGGDYAYLDEQGRYHVRLPFDLSMQPEGEASHPVRQAQTYSGMEYGMHFPLHAGTEVILTSVNGDVDRPIMLGALHNPELPNLVTSKNNSHNLLRSWGDNELLMEDRKGEERIDLFTRERKNSLKLDAKSGKHKIYLGTEEGEMEQYAAKTMLIESGDTQTIQSGNDHILTVENSHSLHTEKKQIEYKAKTDIRFKAGNNISLSSETQNVEMKAGKDMIIDVNNNLSLEVRNKNLNIVCKSGNFEIKAAKAITVKGQGGGNINISQAGGSVVIDTGGAIAIKGTTVNIDGNAVYLKGATAKEGGGGSGGGASGSGSGTDISKLSLAALDVFNHVVRKAQDIAATINSPTAKEQVTAEDLTIDQEQASSDTDSNLPEGAKYGEAKPGLPARKRTNPGWPDLPSRQTKNFESVEPVTLNKGDKIYRIIDDDANPAGGYWSNELPASKADWRSDFAVKEGWNDNGKYVEYIVEDDAGLNVWSGKTAGQNLEGTNSYLPGGAEQIWMPAGTVEPTSAKPTNWNA</sequence>
<dbReference type="InterPro" id="IPR006531">
    <property type="entry name" value="Gp5/Vgr_OB"/>
</dbReference>
<feature type="domain" description="Gp5/Type VI secretion system Vgr protein OB-fold" evidence="3">
    <location>
        <begin position="398"/>
        <end position="464"/>
    </location>
</feature>
<dbReference type="SUPFAM" id="SSF69349">
    <property type="entry name" value="Phage fibre proteins"/>
    <property type="match status" value="1"/>
</dbReference>
<dbReference type="Gene3D" id="3.55.50.10">
    <property type="entry name" value="Baseplate protein-like domains"/>
    <property type="match status" value="1"/>
</dbReference>
<dbReference type="InterPro" id="IPR037026">
    <property type="entry name" value="Vgr_OB-fold_dom_sf"/>
</dbReference>
<feature type="compositionally biased region" description="Polar residues" evidence="2">
    <location>
        <begin position="750"/>
        <end position="761"/>
    </location>
</feature>
<dbReference type="NCBIfam" id="TIGR03361">
    <property type="entry name" value="VI_Rhs_Vgr"/>
    <property type="match status" value="1"/>
</dbReference>
<dbReference type="NCBIfam" id="TIGR01646">
    <property type="entry name" value="vgr_GE"/>
    <property type="match status" value="1"/>
</dbReference>
<reference evidence="4" key="1">
    <citation type="submission" date="2018-06" db="EMBL/GenBank/DDBJ databases">
        <authorList>
            <person name="Zhirakovskaya E."/>
        </authorList>
    </citation>
    <scope>NUCLEOTIDE SEQUENCE</scope>
</reference>
<evidence type="ECO:0000256" key="2">
    <source>
        <dbReference type="SAM" id="MobiDB-lite"/>
    </source>
</evidence>
<evidence type="ECO:0000256" key="1">
    <source>
        <dbReference type="ARBA" id="ARBA00005558"/>
    </source>
</evidence>
<proteinExistence type="inferred from homology"/>
<protein>
    <recommendedName>
        <fullName evidence="3">Gp5/Type VI secretion system Vgr protein OB-fold domain-containing protein</fullName>
    </recommendedName>
</protein>
<evidence type="ECO:0000313" key="4">
    <source>
        <dbReference type="EMBL" id="VAW94455.1"/>
    </source>
</evidence>
<organism evidence="4">
    <name type="scientific">hydrothermal vent metagenome</name>
    <dbReference type="NCBI Taxonomy" id="652676"/>
    <lineage>
        <taxon>unclassified sequences</taxon>
        <taxon>metagenomes</taxon>
        <taxon>ecological metagenomes</taxon>
    </lineage>
</organism>
<dbReference type="InterPro" id="IPR017847">
    <property type="entry name" value="T6SS_RhsGE_Vgr_subset"/>
</dbReference>
<dbReference type="Pfam" id="PF05954">
    <property type="entry name" value="Phage_GPD"/>
    <property type="match status" value="1"/>
</dbReference>
<gene>
    <name evidence="4" type="ORF">MNBD_GAMMA21-2127</name>
</gene>
<feature type="region of interest" description="Disordered" evidence="2">
    <location>
        <begin position="737"/>
        <end position="792"/>
    </location>
</feature>
<dbReference type="EMBL" id="UOFR01000028">
    <property type="protein sequence ID" value="VAW94455.1"/>
    <property type="molecule type" value="Genomic_DNA"/>
</dbReference>
<evidence type="ECO:0000259" key="3">
    <source>
        <dbReference type="Pfam" id="PF04717"/>
    </source>
</evidence>
<comment type="similarity">
    <text evidence="1">Belongs to the VgrG protein family.</text>
</comment>
<dbReference type="Gene3D" id="2.40.50.230">
    <property type="entry name" value="Gp5 N-terminal domain"/>
    <property type="match status" value="1"/>
</dbReference>
<dbReference type="InterPro" id="IPR006533">
    <property type="entry name" value="T6SS_Vgr_RhsGE"/>
</dbReference>
<dbReference type="Gene3D" id="4.10.220.110">
    <property type="match status" value="1"/>
</dbReference>
<dbReference type="SUPFAM" id="SSF69279">
    <property type="entry name" value="Phage tail proteins"/>
    <property type="match status" value="2"/>
</dbReference>